<evidence type="ECO:0000256" key="1">
    <source>
        <dbReference type="ARBA" id="ARBA00008791"/>
    </source>
</evidence>
<dbReference type="AlphaFoldDB" id="A0A8J4AK56"/>
<dbReference type="InterPro" id="IPR006015">
    <property type="entry name" value="Universal_stress_UspA"/>
</dbReference>
<accession>A0A8J4AK56</accession>
<proteinExistence type="inferred from homology"/>
<name>A0A8J4AK56_9ACTN</name>
<evidence type="ECO:0000313" key="5">
    <source>
        <dbReference type="Proteomes" id="UP000614996"/>
    </source>
</evidence>
<comment type="caution">
    <text evidence="4">The sequence shown here is derived from an EMBL/GenBank/DDBJ whole genome shotgun (WGS) entry which is preliminary data.</text>
</comment>
<protein>
    <recommendedName>
        <fullName evidence="3">UspA domain-containing protein</fullName>
    </recommendedName>
</protein>
<sequence length="187" mass="18110">MAASGTGLIVVGVDGSPTSIAALRWAAAEASRRAGRLLAVRAVGGGEPTAQLAAEHAVLSASVRAALGAEPAVPVVERIVAAPPQQALLSAARDADLIVVGSRGHSGLLGRILGSTAISVARTASVPVVVVPAADTPDERDDPGPAGQDGADSADPGIGPAADPGPPDPFAGRTAPPPAGAGRTLTV</sequence>
<organism evidence="4 5">
    <name type="scientific">Actinocatenispora comari</name>
    <dbReference type="NCBI Taxonomy" id="2807577"/>
    <lineage>
        <taxon>Bacteria</taxon>
        <taxon>Bacillati</taxon>
        <taxon>Actinomycetota</taxon>
        <taxon>Actinomycetes</taxon>
        <taxon>Micromonosporales</taxon>
        <taxon>Micromonosporaceae</taxon>
        <taxon>Actinocatenispora</taxon>
    </lineage>
</organism>
<dbReference type="EMBL" id="BOPO01000132">
    <property type="protein sequence ID" value="GIL31257.1"/>
    <property type="molecule type" value="Genomic_DNA"/>
</dbReference>
<feature type="region of interest" description="Disordered" evidence="2">
    <location>
        <begin position="134"/>
        <end position="187"/>
    </location>
</feature>
<dbReference type="Proteomes" id="UP000614996">
    <property type="component" value="Unassembled WGS sequence"/>
</dbReference>
<comment type="similarity">
    <text evidence="1">Belongs to the universal stress protein A family.</text>
</comment>
<evidence type="ECO:0000313" key="4">
    <source>
        <dbReference type="EMBL" id="GIL31257.1"/>
    </source>
</evidence>
<dbReference type="PANTHER" id="PTHR46268">
    <property type="entry name" value="STRESS RESPONSE PROTEIN NHAX"/>
    <property type="match status" value="1"/>
</dbReference>
<keyword evidence="5" id="KW-1185">Reference proteome</keyword>
<dbReference type="RefSeq" id="WP_207128830.1">
    <property type="nucleotide sequence ID" value="NZ_BOPO01000132.1"/>
</dbReference>
<evidence type="ECO:0000256" key="2">
    <source>
        <dbReference type="SAM" id="MobiDB-lite"/>
    </source>
</evidence>
<feature type="compositionally biased region" description="Pro residues" evidence="2">
    <location>
        <begin position="163"/>
        <end position="179"/>
    </location>
</feature>
<dbReference type="Gene3D" id="3.40.50.620">
    <property type="entry name" value="HUPs"/>
    <property type="match status" value="1"/>
</dbReference>
<dbReference type="InterPro" id="IPR014729">
    <property type="entry name" value="Rossmann-like_a/b/a_fold"/>
</dbReference>
<dbReference type="InterPro" id="IPR006016">
    <property type="entry name" value="UspA"/>
</dbReference>
<dbReference type="Pfam" id="PF00582">
    <property type="entry name" value="Usp"/>
    <property type="match status" value="1"/>
</dbReference>
<feature type="domain" description="UspA" evidence="3">
    <location>
        <begin position="9"/>
        <end position="132"/>
    </location>
</feature>
<dbReference type="PRINTS" id="PR01438">
    <property type="entry name" value="UNVRSLSTRESS"/>
</dbReference>
<evidence type="ECO:0000259" key="3">
    <source>
        <dbReference type="Pfam" id="PF00582"/>
    </source>
</evidence>
<reference evidence="5" key="1">
    <citation type="journal article" date="2021" name="Int. J. Syst. Evol. Microbiol.">
        <title>Actinocatenispora comari sp. nov., an endophytic actinomycete isolated from aerial parts of Comarum salesowianum.</title>
        <authorList>
            <person name="Oyunbileg N."/>
            <person name="Iizaka Y."/>
            <person name="Hamada M."/>
            <person name="Davaapurev B.O."/>
            <person name="Fukumoto A."/>
            <person name="Tsetseg B."/>
            <person name="Kato F."/>
            <person name="Tamura T."/>
            <person name="Batkhuu J."/>
            <person name="Anzai Y."/>
        </authorList>
    </citation>
    <scope>NUCLEOTIDE SEQUENCE [LARGE SCALE GENOMIC DNA]</scope>
    <source>
        <strain evidence="5">NUM-2625</strain>
    </source>
</reference>
<feature type="compositionally biased region" description="Low complexity" evidence="2">
    <location>
        <begin position="144"/>
        <end position="162"/>
    </location>
</feature>
<dbReference type="SUPFAM" id="SSF52402">
    <property type="entry name" value="Adenine nucleotide alpha hydrolases-like"/>
    <property type="match status" value="1"/>
</dbReference>
<gene>
    <name evidence="4" type="ORF">NUM_65110</name>
</gene>
<dbReference type="PANTHER" id="PTHR46268:SF6">
    <property type="entry name" value="UNIVERSAL STRESS PROTEIN UP12"/>
    <property type="match status" value="1"/>
</dbReference>